<dbReference type="STRING" id="52838.A0A4S8IH44"/>
<organism evidence="9 10">
    <name type="scientific">Musa balbisiana</name>
    <name type="common">Banana</name>
    <dbReference type="NCBI Taxonomy" id="52838"/>
    <lineage>
        <taxon>Eukaryota</taxon>
        <taxon>Viridiplantae</taxon>
        <taxon>Streptophyta</taxon>
        <taxon>Embryophyta</taxon>
        <taxon>Tracheophyta</taxon>
        <taxon>Spermatophyta</taxon>
        <taxon>Magnoliopsida</taxon>
        <taxon>Liliopsida</taxon>
        <taxon>Zingiberales</taxon>
        <taxon>Musaceae</taxon>
        <taxon>Musa</taxon>
    </lineage>
</organism>
<comment type="subcellular location">
    <subcellularLocation>
        <location evidence="1">Membrane</location>
    </subcellularLocation>
</comment>
<comment type="caution">
    <text evidence="9">The sequence shown here is derived from an EMBL/GenBank/DDBJ whole genome shotgun (WGS) entry which is preliminary data.</text>
</comment>
<feature type="domain" description="Amino acid transporter transmembrane" evidence="8">
    <location>
        <begin position="17"/>
        <end position="442"/>
    </location>
</feature>
<evidence type="ECO:0000256" key="5">
    <source>
        <dbReference type="ARBA" id="ARBA00022989"/>
    </source>
</evidence>
<evidence type="ECO:0000313" key="10">
    <source>
        <dbReference type="Proteomes" id="UP000317650"/>
    </source>
</evidence>
<dbReference type="EMBL" id="PYDT01000010">
    <property type="protein sequence ID" value="THU46682.1"/>
    <property type="molecule type" value="Genomic_DNA"/>
</dbReference>
<dbReference type="AlphaFoldDB" id="A0A4S8IH44"/>
<feature type="transmembrane region" description="Helical" evidence="7">
    <location>
        <begin position="259"/>
        <end position="280"/>
    </location>
</feature>
<name>A0A4S8IH44_MUSBA</name>
<accession>A0A4S8IH44</accession>
<reference evidence="9 10" key="1">
    <citation type="journal article" date="2019" name="Nat. Plants">
        <title>Genome sequencing of Musa balbisiana reveals subgenome evolution and function divergence in polyploid bananas.</title>
        <authorList>
            <person name="Yao X."/>
        </authorList>
    </citation>
    <scope>NUCLEOTIDE SEQUENCE [LARGE SCALE GENOMIC DNA]</scope>
    <source>
        <strain evidence="10">cv. DH-PKW</strain>
        <tissue evidence="9">Leaves</tissue>
    </source>
</reference>
<evidence type="ECO:0000256" key="7">
    <source>
        <dbReference type="SAM" id="Phobius"/>
    </source>
</evidence>
<gene>
    <name evidence="9" type="ORF">C4D60_Mb09t07470</name>
</gene>
<feature type="transmembrane region" description="Helical" evidence="7">
    <location>
        <begin position="418"/>
        <end position="440"/>
    </location>
</feature>
<keyword evidence="3 7" id="KW-0812">Transmembrane</keyword>
<evidence type="ECO:0000256" key="3">
    <source>
        <dbReference type="ARBA" id="ARBA00022692"/>
    </source>
</evidence>
<keyword evidence="10" id="KW-1185">Reference proteome</keyword>
<keyword evidence="5 7" id="KW-1133">Transmembrane helix</keyword>
<evidence type="ECO:0000256" key="4">
    <source>
        <dbReference type="ARBA" id="ARBA00022970"/>
    </source>
</evidence>
<keyword evidence="2" id="KW-0813">Transport</keyword>
<dbReference type="GO" id="GO:0016020">
    <property type="term" value="C:membrane"/>
    <property type="evidence" value="ECO:0007669"/>
    <property type="project" value="UniProtKB-SubCell"/>
</dbReference>
<keyword evidence="4" id="KW-0029">Amino-acid transport</keyword>
<evidence type="ECO:0000259" key="8">
    <source>
        <dbReference type="Pfam" id="PF01490"/>
    </source>
</evidence>
<feature type="transmembrane region" description="Helical" evidence="7">
    <location>
        <begin position="20"/>
        <end position="41"/>
    </location>
</feature>
<sequence length="456" mass="49722">MEKSTVTDIEHGDHERRGTVWTATAHIVAALIGSGVLALAWSVAQLGWIVGPLVLLGFSCVTYYTAVLLTNCYRFPDPVDGTVNRAYIDAVRSYLGPKHVFLCGCAQYVNLWGTLVGYTITASTSMIAVKRANCFHRNGHSARCDASGNTFMVVFGLFQLVLSQFPSLENITWLSVVAVATSFGYSFIGLGLCMGKWASHGEFRGTLAGTSDVAASDKAFDVLLALGNVAFAYTFADVLIEIQDTLKSPPPENKSMKRATFNGIGLTTVFYLLLGCIGYAAFGNDAPGNILTGFGFYEPFWLVDMANICVIVHLIGAYQVYAQPIFARFEPDNKFIRKTYSVRVPFMEVGGSWSFTLSKLVLRTIFIMFTTLVAMLLPFFNAVLGLIGALGFWPLAVYFPVSMHMAQEKIQRGALKWFALQGLSFFCLLVSVAASVGSVADIVHNLKAAAPFKTLY</sequence>
<keyword evidence="6 7" id="KW-0472">Membrane</keyword>
<proteinExistence type="predicted"/>
<dbReference type="Gene3D" id="1.20.1740.10">
    <property type="entry name" value="Amino acid/polyamine transporter I"/>
    <property type="match status" value="1"/>
</dbReference>
<dbReference type="Proteomes" id="UP000317650">
    <property type="component" value="Chromosome 9"/>
</dbReference>
<evidence type="ECO:0000256" key="6">
    <source>
        <dbReference type="ARBA" id="ARBA00023136"/>
    </source>
</evidence>
<dbReference type="InterPro" id="IPR013057">
    <property type="entry name" value="AA_transpt_TM"/>
</dbReference>
<feature type="transmembrane region" description="Helical" evidence="7">
    <location>
        <begin position="47"/>
        <end position="69"/>
    </location>
</feature>
<feature type="transmembrane region" description="Helical" evidence="7">
    <location>
        <begin position="300"/>
        <end position="321"/>
    </location>
</feature>
<evidence type="ECO:0000256" key="1">
    <source>
        <dbReference type="ARBA" id="ARBA00004370"/>
    </source>
</evidence>
<protein>
    <recommendedName>
        <fullName evidence="8">Amino acid transporter transmembrane domain-containing protein</fullName>
    </recommendedName>
</protein>
<evidence type="ECO:0000313" key="9">
    <source>
        <dbReference type="EMBL" id="THU46682.1"/>
    </source>
</evidence>
<dbReference type="PANTHER" id="PTHR48017">
    <property type="entry name" value="OS05G0424000 PROTEIN-RELATED"/>
    <property type="match status" value="1"/>
</dbReference>
<feature type="transmembrane region" description="Helical" evidence="7">
    <location>
        <begin position="360"/>
        <end position="380"/>
    </location>
</feature>
<dbReference type="GO" id="GO:0006865">
    <property type="term" value="P:amino acid transport"/>
    <property type="evidence" value="ECO:0007669"/>
    <property type="project" value="UniProtKB-KW"/>
</dbReference>
<evidence type="ECO:0000256" key="2">
    <source>
        <dbReference type="ARBA" id="ARBA00022448"/>
    </source>
</evidence>
<feature type="transmembrane region" description="Helical" evidence="7">
    <location>
        <begin position="171"/>
        <end position="194"/>
    </location>
</feature>
<dbReference type="Pfam" id="PF01490">
    <property type="entry name" value="Aa_trans"/>
    <property type="match status" value="1"/>
</dbReference>